<keyword evidence="3" id="KW-1185">Reference proteome</keyword>
<gene>
    <name evidence="2" type="ORF">PL8927_830037</name>
</gene>
<evidence type="ECO:0000313" key="3">
    <source>
        <dbReference type="Proteomes" id="UP000184550"/>
    </source>
</evidence>
<name>A0A7Z9BXK9_9CYAN</name>
<keyword evidence="1" id="KW-0812">Transmembrane</keyword>
<evidence type="ECO:0000313" key="2">
    <source>
        <dbReference type="EMBL" id="VXD24638.1"/>
    </source>
</evidence>
<keyword evidence="1" id="KW-0472">Membrane</keyword>
<proteinExistence type="predicted"/>
<sequence length="52" mass="5594">MLLLLLSLITFGSMLVTQVAILLPTDAIASLHLPNSITLVVLLVVLSWCFGE</sequence>
<reference evidence="2" key="1">
    <citation type="submission" date="2019-10" db="EMBL/GenBank/DDBJ databases">
        <authorList>
            <consortium name="Genoscope - CEA"/>
            <person name="William W."/>
        </authorList>
    </citation>
    <scope>NUCLEOTIDE SEQUENCE [LARGE SCALE GENOMIC DNA]</scope>
    <source>
        <strain evidence="2">BBR_PRJEB10992</strain>
    </source>
</reference>
<keyword evidence="1" id="KW-1133">Transmembrane helix</keyword>
<comment type="caution">
    <text evidence="2">The sequence shown here is derived from an EMBL/GenBank/DDBJ whole genome shotgun (WGS) entry which is preliminary data.</text>
</comment>
<dbReference type="Proteomes" id="UP000184550">
    <property type="component" value="Unassembled WGS sequence"/>
</dbReference>
<accession>A0A7Z9BXK9</accession>
<protein>
    <submittedName>
        <fullName evidence="2">Uncharacterized protein</fullName>
    </submittedName>
</protein>
<dbReference type="EMBL" id="CZCU02000161">
    <property type="protein sequence ID" value="VXD24638.1"/>
    <property type="molecule type" value="Genomic_DNA"/>
</dbReference>
<dbReference type="AlphaFoldDB" id="A0A7Z9BXK9"/>
<organism evidence="2 3">
    <name type="scientific">Planktothrix serta PCC 8927</name>
    <dbReference type="NCBI Taxonomy" id="671068"/>
    <lineage>
        <taxon>Bacteria</taxon>
        <taxon>Bacillati</taxon>
        <taxon>Cyanobacteriota</taxon>
        <taxon>Cyanophyceae</taxon>
        <taxon>Oscillatoriophycideae</taxon>
        <taxon>Oscillatoriales</taxon>
        <taxon>Microcoleaceae</taxon>
        <taxon>Planktothrix</taxon>
    </lineage>
</organism>
<evidence type="ECO:0000256" key="1">
    <source>
        <dbReference type="SAM" id="Phobius"/>
    </source>
</evidence>
<feature type="transmembrane region" description="Helical" evidence="1">
    <location>
        <begin position="33"/>
        <end position="51"/>
    </location>
</feature>